<name>A0ABS9IJG4_9FLAO</name>
<dbReference type="EMBL" id="JAKKDV010000003">
    <property type="protein sequence ID" value="MCF7560727.1"/>
    <property type="molecule type" value="Genomic_DNA"/>
</dbReference>
<comment type="caution">
    <text evidence="2">The sequence shown here is derived from an EMBL/GenBank/DDBJ whole genome shotgun (WGS) entry which is preliminary data.</text>
</comment>
<feature type="signal peptide" evidence="1">
    <location>
        <begin position="1"/>
        <end position="19"/>
    </location>
</feature>
<gene>
    <name evidence="2" type="ORF">L3X39_08760</name>
</gene>
<dbReference type="Proteomes" id="UP001200022">
    <property type="component" value="Unassembled WGS sequence"/>
</dbReference>
<protein>
    <recommendedName>
        <fullName evidence="4">WG containing repeat-containing protein</fullName>
    </recommendedName>
</protein>
<sequence>MKNIIYVCALLLCTSSLMAQEKPKETKEETEVKVVKIKDGDKTTEKKVKVVTRETASVKLNEKDKNKVNQDRVNTSTKVEKMVMVDNDNDENYDVLSKETYYKIGDKNYLFKPSDRGFDIAFNKDKAMFIPVEKALNTNANGHYLVNGESYTGIGYFNKEGNFVIQYYDNEKDSIETKTYVFAETNQ</sequence>
<proteinExistence type="predicted"/>
<accession>A0ABS9IJG4</accession>
<feature type="chain" id="PRO_5045877193" description="WG containing repeat-containing protein" evidence="1">
    <location>
        <begin position="20"/>
        <end position="187"/>
    </location>
</feature>
<keyword evidence="3" id="KW-1185">Reference proteome</keyword>
<evidence type="ECO:0000313" key="2">
    <source>
        <dbReference type="EMBL" id="MCF7560727.1"/>
    </source>
</evidence>
<evidence type="ECO:0008006" key="4">
    <source>
        <dbReference type="Google" id="ProtNLM"/>
    </source>
</evidence>
<organism evidence="2 3">
    <name type="scientific">Flaviramulus multivorans</name>
    <dbReference type="NCBI Taxonomy" id="1304750"/>
    <lineage>
        <taxon>Bacteria</taxon>
        <taxon>Pseudomonadati</taxon>
        <taxon>Bacteroidota</taxon>
        <taxon>Flavobacteriia</taxon>
        <taxon>Flavobacteriales</taxon>
        <taxon>Flavobacteriaceae</taxon>
        <taxon>Flaviramulus</taxon>
    </lineage>
</organism>
<keyword evidence="1" id="KW-0732">Signal</keyword>
<reference evidence="2 3" key="1">
    <citation type="submission" date="2022-01" db="EMBL/GenBank/DDBJ databases">
        <title>Draft genome sequence of Sabulilitoribacter multivorans KCTC 32326.</title>
        <authorList>
            <person name="Oh J.-S."/>
        </authorList>
    </citation>
    <scope>NUCLEOTIDE SEQUENCE [LARGE SCALE GENOMIC DNA]</scope>
    <source>
        <strain evidence="2 3">M-M16</strain>
    </source>
</reference>
<evidence type="ECO:0000313" key="3">
    <source>
        <dbReference type="Proteomes" id="UP001200022"/>
    </source>
</evidence>
<dbReference type="RefSeq" id="WP_237231407.1">
    <property type="nucleotide sequence ID" value="NZ_JAKKDV010000003.1"/>
</dbReference>
<evidence type="ECO:0000256" key="1">
    <source>
        <dbReference type="SAM" id="SignalP"/>
    </source>
</evidence>